<dbReference type="InterPro" id="IPR000477">
    <property type="entry name" value="RT_dom"/>
</dbReference>
<evidence type="ECO:0000313" key="3">
    <source>
        <dbReference type="Proteomes" id="UP001231189"/>
    </source>
</evidence>
<gene>
    <name evidence="2" type="ORF">QYE76_037878</name>
</gene>
<organism evidence="2 3">
    <name type="scientific">Lolium multiflorum</name>
    <name type="common">Italian ryegrass</name>
    <name type="synonym">Lolium perenne subsp. multiflorum</name>
    <dbReference type="NCBI Taxonomy" id="4521"/>
    <lineage>
        <taxon>Eukaryota</taxon>
        <taxon>Viridiplantae</taxon>
        <taxon>Streptophyta</taxon>
        <taxon>Embryophyta</taxon>
        <taxon>Tracheophyta</taxon>
        <taxon>Spermatophyta</taxon>
        <taxon>Magnoliopsida</taxon>
        <taxon>Liliopsida</taxon>
        <taxon>Poales</taxon>
        <taxon>Poaceae</taxon>
        <taxon>BOP clade</taxon>
        <taxon>Pooideae</taxon>
        <taxon>Poodae</taxon>
        <taxon>Poeae</taxon>
        <taxon>Poeae Chloroplast Group 2 (Poeae type)</taxon>
        <taxon>Loliodinae</taxon>
        <taxon>Loliinae</taxon>
        <taxon>Lolium</taxon>
    </lineage>
</organism>
<keyword evidence="3" id="KW-1185">Reference proteome</keyword>
<dbReference type="PANTHER" id="PTHR19446">
    <property type="entry name" value="REVERSE TRANSCRIPTASES"/>
    <property type="match status" value="1"/>
</dbReference>
<reference evidence="2" key="1">
    <citation type="submission" date="2023-07" db="EMBL/GenBank/DDBJ databases">
        <title>A chromosome-level genome assembly of Lolium multiflorum.</title>
        <authorList>
            <person name="Chen Y."/>
            <person name="Copetti D."/>
            <person name="Kolliker R."/>
            <person name="Studer B."/>
        </authorList>
    </citation>
    <scope>NUCLEOTIDE SEQUENCE</scope>
    <source>
        <strain evidence="2">02402/16</strain>
        <tissue evidence="2">Leaf</tissue>
    </source>
</reference>
<dbReference type="AlphaFoldDB" id="A0AAD8T6E4"/>
<dbReference type="CDD" id="cd01650">
    <property type="entry name" value="RT_nLTR_like"/>
    <property type="match status" value="1"/>
</dbReference>
<feature type="domain" description="Reverse transcriptase" evidence="1">
    <location>
        <begin position="186"/>
        <end position="437"/>
    </location>
</feature>
<dbReference type="Proteomes" id="UP001231189">
    <property type="component" value="Unassembled WGS sequence"/>
</dbReference>
<accession>A0AAD8T6E4</accession>
<dbReference type="InterPro" id="IPR043502">
    <property type="entry name" value="DNA/RNA_pol_sf"/>
</dbReference>
<dbReference type="SUPFAM" id="SSF56219">
    <property type="entry name" value="DNase I-like"/>
    <property type="match status" value="1"/>
</dbReference>
<protein>
    <recommendedName>
        <fullName evidence="1">Reverse transcriptase domain-containing protein</fullName>
    </recommendedName>
</protein>
<dbReference type="EMBL" id="JAUUTY010000002">
    <property type="protein sequence ID" value="KAK1677030.1"/>
    <property type="molecule type" value="Genomic_DNA"/>
</dbReference>
<dbReference type="Gene3D" id="3.60.10.10">
    <property type="entry name" value="Endonuclease/exonuclease/phosphatase"/>
    <property type="match status" value="1"/>
</dbReference>
<evidence type="ECO:0000313" key="2">
    <source>
        <dbReference type="EMBL" id="KAK1677030.1"/>
    </source>
</evidence>
<dbReference type="Pfam" id="PF00078">
    <property type="entry name" value="RVT_1"/>
    <property type="match status" value="1"/>
</dbReference>
<comment type="caution">
    <text evidence="2">The sequence shown here is derived from an EMBL/GenBank/DDBJ whole genome shotgun (WGS) entry which is preliminary data.</text>
</comment>
<dbReference type="SUPFAM" id="SSF56672">
    <property type="entry name" value="DNA/RNA polymerases"/>
    <property type="match status" value="1"/>
</dbReference>
<proteinExistence type="predicted"/>
<evidence type="ECO:0000259" key="1">
    <source>
        <dbReference type="PROSITE" id="PS50878"/>
    </source>
</evidence>
<sequence length="650" mass="71807">MINTLGLIELPLRDRQFTWSNKRATPTLIRLDRVFINHAWNVRYPSSSLSSIARDTSDHVPLVAKISTVVPRGGLFRRRRNSIPSLVVDGVDTSDHLGKAAILQAFFSDLLGSVSPTAWRFDLSSLYPNEPPLAGSLSAPFTIDEVKKAVLSMNKNSSPGPDGFGPAFFSTFWDAVSQDFRDMFSSFYDGTIDLTRINRAFLVLLPKIDAAEAIHSLVDADQTGFLSGRRISENIVYAADLLRCCHSRKAPTIVFKIDFRKAFDSVNWSSLLAILKARGFDDRWCLWMKRILDTGHTAILLNGAPGAWIRCRNGLRQGDPLSPYLFIIVADVLQRLIAHASSSASLLHPLSPGTPCPVLQYADDTLILCKATQDAASRLKQVLDDFASATGRDLGELSASPSFLEKIVADCLPLYRAITRATVVDGRSTSFWLDKWLVGEPLATCFPALFSHSTRQHATVATVVAQGLDLQPRLSAVAAAELATIRRFIDCTRLGVGHDGRAIDSPSAPRFCSREAYRALSPVRPLDTSACVAGSELYSLLHRLLHIHDDCELPLSDRPLLLCQRLQLLDTRRLNDRMRLGHLPAHADHRVQFTSSTSMPSRHLRAGHVLLCHDDAQLIQPPTNLQPPRNPTLHYRHEAAGLPECLIACS</sequence>
<dbReference type="PROSITE" id="PS50878">
    <property type="entry name" value="RT_POL"/>
    <property type="match status" value="1"/>
</dbReference>
<name>A0AAD8T6E4_LOLMU</name>
<dbReference type="InterPro" id="IPR036691">
    <property type="entry name" value="Endo/exonu/phosph_ase_sf"/>
</dbReference>